<evidence type="ECO:0000313" key="3">
    <source>
        <dbReference type="Proteomes" id="UP001519064"/>
    </source>
</evidence>
<organism evidence="2 3">
    <name type="scientific">Streptomyces oryzae</name>
    <dbReference type="NCBI Taxonomy" id="1434886"/>
    <lineage>
        <taxon>Bacteria</taxon>
        <taxon>Bacillati</taxon>
        <taxon>Actinomycetota</taxon>
        <taxon>Actinomycetes</taxon>
        <taxon>Kitasatosporales</taxon>
        <taxon>Streptomycetaceae</taxon>
        <taxon>Streptomyces</taxon>
    </lineage>
</organism>
<dbReference type="InterPro" id="IPR013216">
    <property type="entry name" value="Methyltransf_11"/>
</dbReference>
<name>A0ABS3XN08_9ACTN</name>
<dbReference type="SUPFAM" id="SSF53335">
    <property type="entry name" value="S-adenosyl-L-methionine-dependent methyltransferases"/>
    <property type="match status" value="1"/>
</dbReference>
<keyword evidence="2" id="KW-0489">Methyltransferase</keyword>
<comment type="caution">
    <text evidence="2">The sequence shown here is derived from an EMBL/GenBank/DDBJ whole genome shotgun (WGS) entry which is preliminary data.</text>
</comment>
<dbReference type="InterPro" id="IPR052356">
    <property type="entry name" value="Thiol_S-MT"/>
</dbReference>
<reference evidence="2 3" key="1">
    <citation type="submission" date="2020-11" db="EMBL/GenBank/DDBJ databases">
        <title>Streptomyces spirodelae sp. nov., isolated from duckweed.</title>
        <authorList>
            <person name="Saimee Y."/>
            <person name="Duangmal K."/>
        </authorList>
    </citation>
    <scope>NUCLEOTIDE SEQUENCE [LARGE SCALE GENOMIC DNA]</scope>
    <source>
        <strain evidence="2 3">S16-07</strain>
    </source>
</reference>
<dbReference type="PANTHER" id="PTHR45036:SF1">
    <property type="entry name" value="METHYLTRANSFERASE LIKE 7A"/>
    <property type="match status" value="1"/>
</dbReference>
<evidence type="ECO:0000313" key="2">
    <source>
        <dbReference type="EMBL" id="MBO8196387.1"/>
    </source>
</evidence>
<keyword evidence="2" id="KW-0808">Transferase</keyword>
<proteinExistence type="predicted"/>
<feature type="domain" description="Methyltransferase type 11" evidence="1">
    <location>
        <begin position="44"/>
        <end position="137"/>
    </location>
</feature>
<dbReference type="GO" id="GO:0032259">
    <property type="term" value="P:methylation"/>
    <property type="evidence" value="ECO:0007669"/>
    <property type="project" value="UniProtKB-KW"/>
</dbReference>
<evidence type="ECO:0000259" key="1">
    <source>
        <dbReference type="Pfam" id="PF08241"/>
    </source>
</evidence>
<dbReference type="CDD" id="cd02440">
    <property type="entry name" value="AdoMet_MTases"/>
    <property type="match status" value="1"/>
</dbReference>
<gene>
    <name evidence="2" type="ORF">ITI46_32820</name>
</gene>
<keyword evidence="3" id="KW-1185">Reference proteome</keyword>
<dbReference type="Gene3D" id="3.40.50.150">
    <property type="entry name" value="Vaccinia Virus protein VP39"/>
    <property type="match status" value="1"/>
</dbReference>
<dbReference type="PANTHER" id="PTHR45036">
    <property type="entry name" value="METHYLTRANSFERASE LIKE 7B"/>
    <property type="match status" value="1"/>
</dbReference>
<sequence length="219" mass="23489">MTQPVKHPVFARFYAKLAGPALEKAGIAEHRRRLLAGLSGEVIEAGAGNGLNFPHYPPEVQRVVAVEPEPRLRALAEQQAAGAPVPVETADGRAEQLPFPDGSFDAAVACLTLCSVADPRAAIAELHRVLRPGGQLRFFEHVQADTPAMRRVQRTLDATVWPRLMGGCHTGRDTQAALTAAGFTLTTVDRFTFPATRVPSPAGTHILGTAVRPAPDERR</sequence>
<protein>
    <submittedName>
        <fullName evidence="2">Methyltransferase domain-containing protein</fullName>
    </submittedName>
</protein>
<dbReference type="Pfam" id="PF08241">
    <property type="entry name" value="Methyltransf_11"/>
    <property type="match status" value="1"/>
</dbReference>
<accession>A0ABS3XN08</accession>
<dbReference type="RefSeq" id="WP_247746958.1">
    <property type="nucleotide sequence ID" value="NZ_JADKMA010000298.1"/>
</dbReference>
<dbReference type="Proteomes" id="UP001519064">
    <property type="component" value="Unassembled WGS sequence"/>
</dbReference>
<dbReference type="EMBL" id="JADKMA010000298">
    <property type="protein sequence ID" value="MBO8196387.1"/>
    <property type="molecule type" value="Genomic_DNA"/>
</dbReference>
<dbReference type="InterPro" id="IPR029063">
    <property type="entry name" value="SAM-dependent_MTases_sf"/>
</dbReference>
<dbReference type="GO" id="GO:0008168">
    <property type="term" value="F:methyltransferase activity"/>
    <property type="evidence" value="ECO:0007669"/>
    <property type="project" value="UniProtKB-KW"/>
</dbReference>